<feature type="compositionally biased region" description="Low complexity" evidence="5">
    <location>
        <begin position="512"/>
        <end position="523"/>
    </location>
</feature>
<comment type="caution">
    <text evidence="7">The sequence shown here is derived from an EMBL/GenBank/DDBJ whole genome shotgun (WGS) entry which is preliminary data.</text>
</comment>
<protein>
    <recommendedName>
        <fullName evidence="2">chitinase</fullName>
        <ecNumber evidence="2">3.2.1.14</ecNumber>
    </recommendedName>
</protein>
<dbReference type="SUPFAM" id="SSF54556">
    <property type="entry name" value="Chitinase insertion domain"/>
    <property type="match status" value="1"/>
</dbReference>
<feature type="compositionally biased region" description="Basic residues" evidence="5">
    <location>
        <begin position="528"/>
        <end position="542"/>
    </location>
</feature>
<evidence type="ECO:0000313" key="7">
    <source>
        <dbReference type="EMBL" id="KAF9729792.1"/>
    </source>
</evidence>
<dbReference type="PROSITE" id="PS51910">
    <property type="entry name" value="GH18_2"/>
    <property type="match status" value="1"/>
</dbReference>
<keyword evidence="8" id="KW-1185">Reference proteome</keyword>
<comment type="similarity">
    <text evidence="1">Belongs to the glycosyl hydrolase 18 family. Chitinase class V subfamily.</text>
</comment>
<dbReference type="GO" id="GO:0008061">
    <property type="term" value="F:chitin binding"/>
    <property type="evidence" value="ECO:0007669"/>
    <property type="project" value="UniProtKB-KW"/>
</dbReference>
<dbReference type="SUPFAM" id="SSF51445">
    <property type="entry name" value="(Trans)glycosidases"/>
    <property type="match status" value="1"/>
</dbReference>
<dbReference type="Pfam" id="PF00704">
    <property type="entry name" value="Glyco_hydro_18"/>
    <property type="match status" value="1"/>
</dbReference>
<dbReference type="Proteomes" id="UP000756921">
    <property type="component" value="Unassembled WGS sequence"/>
</dbReference>
<dbReference type="InterPro" id="IPR011583">
    <property type="entry name" value="Chitinase_II/V-like_cat"/>
</dbReference>
<dbReference type="Gene3D" id="3.20.20.80">
    <property type="entry name" value="Glycosidases"/>
    <property type="match status" value="1"/>
</dbReference>
<dbReference type="InterPro" id="IPR029070">
    <property type="entry name" value="Chitinase_insertion_sf"/>
</dbReference>
<dbReference type="GO" id="GO:0005975">
    <property type="term" value="P:carbohydrate metabolic process"/>
    <property type="evidence" value="ECO:0007669"/>
    <property type="project" value="InterPro"/>
</dbReference>
<evidence type="ECO:0000256" key="1">
    <source>
        <dbReference type="ARBA" id="ARBA00008682"/>
    </source>
</evidence>
<dbReference type="OrthoDB" id="73875at2759"/>
<feature type="domain" description="GH18" evidence="6">
    <location>
        <begin position="1"/>
        <end position="332"/>
    </location>
</feature>
<evidence type="ECO:0000256" key="5">
    <source>
        <dbReference type="SAM" id="MobiDB-lite"/>
    </source>
</evidence>
<evidence type="ECO:0000256" key="2">
    <source>
        <dbReference type="ARBA" id="ARBA00012729"/>
    </source>
</evidence>
<dbReference type="GO" id="GO:0008843">
    <property type="term" value="F:endochitinase activity"/>
    <property type="evidence" value="ECO:0007669"/>
    <property type="project" value="UniProtKB-EC"/>
</dbReference>
<dbReference type="AlphaFoldDB" id="A0A9P6G6K4"/>
<dbReference type="PANTHER" id="PTHR47700">
    <property type="entry name" value="V CHITINASE, PUTATIVE (AFU_ORTHOLOGUE AFUA_6G13720)-RELATED"/>
    <property type="match status" value="1"/>
</dbReference>
<keyword evidence="4" id="KW-0843">Virulence</keyword>
<name>A0A9P6G6K4_9PLEO</name>
<dbReference type="SMART" id="SM00636">
    <property type="entry name" value="Glyco_18"/>
    <property type="match status" value="1"/>
</dbReference>
<evidence type="ECO:0000256" key="4">
    <source>
        <dbReference type="ARBA" id="ARBA00023026"/>
    </source>
</evidence>
<evidence type="ECO:0000256" key="3">
    <source>
        <dbReference type="ARBA" id="ARBA00022669"/>
    </source>
</evidence>
<dbReference type="InterPro" id="IPR017853">
    <property type="entry name" value="GH"/>
</dbReference>
<dbReference type="InterPro" id="IPR053214">
    <property type="entry name" value="LysM12-like"/>
</dbReference>
<keyword evidence="3" id="KW-0147">Chitin-binding</keyword>
<dbReference type="CDD" id="cd02878">
    <property type="entry name" value="GH18_zymocin_alpha"/>
    <property type="match status" value="1"/>
</dbReference>
<evidence type="ECO:0000259" key="6">
    <source>
        <dbReference type="PROSITE" id="PS51910"/>
    </source>
</evidence>
<feature type="compositionally biased region" description="Polar residues" evidence="5">
    <location>
        <begin position="491"/>
        <end position="504"/>
    </location>
</feature>
<accession>A0A9P6G6K4</accession>
<feature type="region of interest" description="Disordered" evidence="5">
    <location>
        <begin position="477"/>
        <end position="542"/>
    </location>
</feature>
<gene>
    <name evidence="7" type="ORF">PMIN01_11725</name>
</gene>
<reference evidence="7" key="1">
    <citation type="journal article" date="2020" name="Mol. Plant Microbe Interact.">
        <title>Genome Sequence of the Biocontrol Agent Coniothyrium minitans strain Conio (IMI 134523).</title>
        <authorList>
            <person name="Patel D."/>
            <person name="Shittu T.A."/>
            <person name="Baroncelli R."/>
            <person name="Muthumeenakshi S."/>
            <person name="Osborne T.H."/>
            <person name="Janganan T.K."/>
            <person name="Sreenivasaprasad S."/>
        </authorList>
    </citation>
    <scope>NUCLEOTIDE SEQUENCE</scope>
    <source>
        <strain evidence="7">Conio</strain>
    </source>
</reference>
<dbReference type="PANTHER" id="PTHR47700:SF2">
    <property type="entry name" value="CHITINASE"/>
    <property type="match status" value="1"/>
</dbReference>
<evidence type="ECO:0000313" key="8">
    <source>
        <dbReference type="Proteomes" id="UP000756921"/>
    </source>
</evidence>
<dbReference type="Gene3D" id="3.10.50.10">
    <property type="match status" value="1"/>
</dbReference>
<dbReference type="EC" id="3.2.1.14" evidence="2"/>
<sequence>MSVTSIDVSAYTHIHYSFITLNNDFSINTDEVEDQLPLFRGLTGVKKIVSIGGWTFSTDPVPTQYFGKHNVIKFLDEYGLDGIDWDWEYPNEPDIPGIPHGTESETTRFFLLLDELKQKMHSEKTVSITAPASFWYLQYFPIQALSLVADYIVYMTYDLHGQWDYTNKYATPGCPSYDVGLGNCLRSHVNLTETINSLSMITKAGVPSNMIVVGVSSYGRSFEMAQAGCWQEQCTYTGPDSGAYKGRCTDTAGYVSDFEIEEILKENPSAQSYFDAGSFSNIVVFNDTQWVAYMNESNKEVRKTLFSGLNFLGAADWAVDLKSETQLSFGRQSLCPLQLPSPSPHGPLQSLTQVSRCIRALSKMVRLRHIPGTSTYQWSLSLRFHQDHLLTRLFFELVTTTAIPVWGISLDSTTTDGEITLSSSIQPPPFTITLTPVYSATTSVIDATQTTTSSGGIIVWRSLIYYPPIVTRTLGRSTTTMGGTTQPPTILTVTPNPHATTVPTTRDPELNPSGKPPKWISGKPPGPKSKHSKSGCRRSKHSWGRPVLKALWRL</sequence>
<proteinExistence type="inferred from homology"/>
<dbReference type="EMBL" id="WJXW01000015">
    <property type="protein sequence ID" value="KAF9729792.1"/>
    <property type="molecule type" value="Genomic_DNA"/>
</dbReference>
<feature type="compositionally biased region" description="Low complexity" evidence="5">
    <location>
        <begin position="477"/>
        <end position="489"/>
    </location>
</feature>
<organism evidence="7 8">
    <name type="scientific">Paraphaeosphaeria minitans</name>
    <dbReference type="NCBI Taxonomy" id="565426"/>
    <lineage>
        <taxon>Eukaryota</taxon>
        <taxon>Fungi</taxon>
        <taxon>Dikarya</taxon>
        <taxon>Ascomycota</taxon>
        <taxon>Pezizomycotina</taxon>
        <taxon>Dothideomycetes</taxon>
        <taxon>Pleosporomycetidae</taxon>
        <taxon>Pleosporales</taxon>
        <taxon>Massarineae</taxon>
        <taxon>Didymosphaeriaceae</taxon>
        <taxon>Paraphaeosphaeria</taxon>
    </lineage>
</organism>
<dbReference type="InterPro" id="IPR001223">
    <property type="entry name" value="Glyco_hydro18_cat"/>
</dbReference>